<organism evidence="2 3">
    <name type="scientific">Heterobasidion irregulare (strain TC 32-1)</name>
    <dbReference type="NCBI Taxonomy" id="747525"/>
    <lineage>
        <taxon>Eukaryota</taxon>
        <taxon>Fungi</taxon>
        <taxon>Dikarya</taxon>
        <taxon>Basidiomycota</taxon>
        <taxon>Agaricomycotina</taxon>
        <taxon>Agaricomycetes</taxon>
        <taxon>Russulales</taxon>
        <taxon>Bondarzewiaceae</taxon>
        <taxon>Heterobasidion</taxon>
        <taxon>Heterobasidion annosum species complex</taxon>
    </lineage>
</organism>
<dbReference type="HOGENOM" id="CLU_1787099_0_0_1"/>
<reference evidence="2 3" key="1">
    <citation type="journal article" date="2012" name="New Phytol.">
        <title>Insight into trade-off between wood decay and parasitism from the genome of a fungal forest pathogen.</title>
        <authorList>
            <person name="Olson A."/>
            <person name="Aerts A."/>
            <person name="Asiegbu F."/>
            <person name="Belbahri L."/>
            <person name="Bouzid O."/>
            <person name="Broberg A."/>
            <person name="Canback B."/>
            <person name="Coutinho P.M."/>
            <person name="Cullen D."/>
            <person name="Dalman K."/>
            <person name="Deflorio G."/>
            <person name="van Diepen L.T."/>
            <person name="Dunand C."/>
            <person name="Duplessis S."/>
            <person name="Durling M."/>
            <person name="Gonthier P."/>
            <person name="Grimwood J."/>
            <person name="Fossdal C.G."/>
            <person name="Hansson D."/>
            <person name="Henrissat B."/>
            <person name="Hietala A."/>
            <person name="Himmelstrand K."/>
            <person name="Hoffmeister D."/>
            <person name="Hogberg N."/>
            <person name="James T.Y."/>
            <person name="Karlsson M."/>
            <person name="Kohler A."/>
            <person name="Kues U."/>
            <person name="Lee Y.H."/>
            <person name="Lin Y.C."/>
            <person name="Lind M."/>
            <person name="Lindquist E."/>
            <person name="Lombard V."/>
            <person name="Lucas S."/>
            <person name="Lunden K."/>
            <person name="Morin E."/>
            <person name="Murat C."/>
            <person name="Park J."/>
            <person name="Raffaello T."/>
            <person name="Rouze P."/>
            <person name="Salamov A."/>
            <person name="Schmutz J."/>
            <person name="Solheim H."/>
            <person name="Stahlberg J."/>
            <person name="Velez H."/>
            <person name="de Vries R.P."/>
            <person name="Wiebenga A."/>
            <person name="Woodward S."/>
            <person name="Yakovlev I."/>
            <person name="Garbelotto M."/>
            <person name="Martin F."/>
            <person name="Grigoriev I.V."/>
            <person name="Stenlid J."/>
        </authorList>
    </citation>
    <scope>NUCLEOTIDE SEQUENCE [LARGE SCALE GENOMIC DNA]</scope>
    <source>
        <strain evidence="2 3">TC 32-1</strain>
    </source>
</reference>
<evidence type="ECO:0000313" key="3">
    <source>
        <dbReference type="Proteomes" id="UP000030671"/>
    </source>
</evidence>
<feature type="region of interest" description="Disordered" evidence="1">
    <location>
        <begin position="36"/>
        <end position="69"/>
    </location>
</feature>
<dbReference type="AlphaFoldDB" id="W4KGU5"/>
<dbReference type="KEGG" id="hir:HETIRDRAFT_109216"/>
<dbReference type="InParanoid" id="W4KGU5"/>
<dbReference type="GeneID" id="20666420"/>
<name>W4KGU5_HETIT</name>
<dbReference type="EMBL" id="KI925456">
    <property type="protein sequence ID" value="ETW84934.1"/>
    <property type="molecule type" value="Genomic_DNA"/>
</dbReference>
<accession>W4KGU5</accession>
<protein>
    <submittedName>
        <fullName evidence="2">Uncharacterized protein</fullName>
    </submittedName>
</protein>
<dbReference type="Proteomes" id="UP000030671">
    <property type="component" value="Unassembled WGS sequence"/>
</dbReference>
<evidence type="ECO:0000313" key="2">
    <source>
        <dbReference type="EMBL" id="ETW84934.1"/>
    </source>
</evidence>
<evidence type="ECO:0000256" key="1">
    <source>
        <dbReference type="SAM" id="MobiDB-lite"/>
    </source>
</evidence>
<proteinExistence type="predicted"/>
<keyword evidence="3" id="KW-1185">Reference proteome</keyword>
<sequence length="145" mass="15619">MPHLNPMATSREAAAPATDKIISQAIPVASNNTSLSTYPPAFDQPADERTTSLSAGTPHRWVAPQPRETPSNAHYDLSIMVLCRRGLVSHPSVITLYYLTQPPRVLHNDLEHAAPAKTSPSSCQALAIRLASIDRTDHTTSSSAI</sequence>
<dbReference type="RefSeq" id="XP_009544555.1">
    <property type="nucleotide sequence ID" value="XM_009546260.1"/>
</dbReference>
<gene>
    <name evidence="2" type="ORF">HETIRDRAFT_109216</name>
</gene>